<accession>A0A5R9GRW5</accession>
<evidence type="ECO:0000313" key="2">
    <source>
        <dbReference type="EMBL" id="TLS66742.1"/>
    </source>
</evidence>
<evidence type="ECO:0000313" key="3">
    <source>
        <dbReference type="Proteomes" id="UP000306585"/>
    </source>
</evidence>
<dbReference type="Proteomes" id="UP000306585">
    <property type="component" value="Unassembled WGS sequence"/>
</dbReference>
<dbReference type="InterPro" id="IPR001173">
    <property type="entry name" value="Glyco_trans_2-like"/>
</dbReference>
<dbReference type="InterPro" id="IPR050834">
    <property type="entry name" value="Glycosyltransf_2"/>
</dbReference>
<evidence type="ECO:0000259" key="1">
    <source>
        <dbReference type="Pfam" id="PF00535"/>
    </source>
</evidence>
<dbReference type="SUPFAM" id="SSF53448">
    <property type="entry name" value="Nucleotide-diphospho-sugar transferases"/>
    <property type="match status" value="1"/>
</dbReference>
<dbReference type="AlphaFoldDB" id="A0A5R9GRW5"/>
<organism evidence="2 3">
    <name type="scientific">Mariprofundus erugo</name>
    <dbReference type="NCBI Taxonomy" id="2528639"/>
    <lineage>
        <taxon>Bacteria</taxon>
        <taxon>Pseudomonadati</taxon>
        <taxon>Pseudomonadota</taxon>
        <taxon>Candidatius Mariprofundia</taxon>
        <taxon>Mariprofundales</taxon>
        <taxon>Mariprofundaceae</taxon>
        <taxon>Mariprofundus</taxon>
    </lineage>
</organism>
<dbReference type="GO" id="GO:0016740">
    <property type="term" value="F:transferase activity"/>
    <property type="evidence" value="ECO:0007669"/>
    <property type="project" value="UniProtKB-KW"/>
</dbReference>
<sequence>MKAVQYIICCSNEGTNGLGSKLETVSVVIPAYKASDSIERTISSVIGQPSVNTEIIVVEDGVFDNTREFLEKYDSVKLITNARNMGAPYSRNVGLENVSNQYVMFLDADDTIEGPLLRGLCQALNHSSDSIAFGPWCICDVDGVKGGVVAPSRHRSSLQWMDSWLKGQYVPTCSVLWRTSVVRSIGGWNEQMSRNQDGEIMLRALMAGETVAVSDEGCGVYWQHPINTSRVSQSSDSNASLSQRFVVEQVVEWCRREGLATEDIFPALAEFCYFNAKYFYRKGMLDEGKEWLSSARNYGLKGHPGTIAHRVVASLLSLETKERFARYCRGIIDTLR</sequence>
<keyword evidence="2" id="KW-0808">Transferase</keyword>
<feature type="domain" description="Glycosyltransferase 2-like" evidence="1">
    <location>
        <begin position="26"/>
        <end position="143"/>
    </location>
</feature>
<name>A0A5R9GRW5_9PROT</name>
<dbReference type="Pfam" id="PF00535">
    <property type="entry name" value="Glycos_transf_2"/>
    <property type="match status" value="1"/>
</dbReference>
<reference evidence="2 3" key="1">
    <citation type="journal article" date="2019" name="Appl. Environ. Microbiol.">
        <title>Environmental Evidence and Genomic Insight of Iron-oxidizing Bacteria Preference Towards More Corrosion Resistant Stainless Steel at Higher Salinities.</title>
        <authorList>
            <person name="Garrison C.E."/>
            <person name="Price K.A."/>
            <person name="Field E.K."/>
        </authorList>
    </citation>
    <scope>NUCLEOTIDE SEQUENCE [LARGE SCALE GENOMIC DNA]</scope>
    <source>
        <strain evidence="2 3">P3</strain>
    </source>
</reference>
<proteinExistence type="predicted"/>
<dbReference type="EMBL" id="VBRY01000008">
    <property type="protein sequence ID" value="TLS66742.1"/>
    <property type="molecule type" value="Genomic_DNA"/>
</dbReference>
<protein>
    <submittedName>
        <fullName evidence="2">Glycosyltransferase</fullName>
    </submittedName>
</protein>
<gene>
    <name evidence="2" type="ORF">FEF65_09485</name>
</gene>
<dbReference type="PANTHER" id="PTHR43685:SF2">
    <property type="entry name" value="GLYCOSYLTRANSFERASE 2-LIKE DOMAIN-CONTAINING PROTEIN"/>
    <property type="match status" value="1"/>
</dbReference>
<dbReference type="RefSeq" id="WP_138239571.1">
    <property type="nucleotide sequence ID" value="NZ_VBRY01000008.1"/>
</dbReference>
<dbReference type="PANTHER" id="PTHR43685">
    <property type="entry name" value="GLYCOSYLTRANSFERASE"/>
    <property type="match status" value="1"/>
</dbReference>
<dbReference type="InterPro" id="IPR029044">
    <property type="entry name" value="Nucleotide-diphossugar_trans"/>
</dbReference>
<keyword evidence="3" id="KW-1185">Reference proteome</keyword>
<comment type="caution">
    <text evidence="2">The sequence shown here is derived from an EMBL/GenBank/DDBJ whole genome shotgun (WGS) entry which is preliminary data.</text>
</comment>
<dbReference type="Gene3D" id="3.90.550.10">
    <property type="entry name" value="Spore Coat Polysaccharide Biosynthesis Protein SpsA, Chain A"/>
    <property type="match status" value="1"/>
</dbReference>